<reference evidence="2 3" key="1">
    <citation type="submission" date="2020-07" db="EMBL/GenBank/DDBJ databases">
        <authorList>
            <person name="Feng H."/>
        </authorList>
    </citation>
    <scope>NUCLEOTIDE SEQUENCE [LARGE SCALE GENOMIC DNA]</scope>
    <source>
        <strain evidence="3">s-10</strain>
    </source>
</reference>
<keyword evidence="1" id="KW-0472">Membrane</keyword>
<keyword evidence="1" id="KW-0812">Transmembrane</keyword>
<evidence type="ECO:0000313" key="3">
    <source>
        <dbReference type="Proteomes" id="UP000535491"/>
    </source>
</evidence>
<organism evidence="2 3">
    <name type="scientific">Paenactinomyces guangxiensis</name>
    <dbReference type="NCBI Taxonomy" id="1490290"/>
    <lineage>
        <taxon>Bacteria</taxon>
        <taxon>Bacillati</taxon>
        <taxon>Bacillota</taxon>
        <taxon>Bacilli</taxon>
        <taxon>Bacillales</taxon>
        <taxon>Thermoactinomycetaceae</taxon>
        <taxon>Paenactinomyces</taxon>
    </lineage>
</organism>
<name>A0A7W1WRZ9_9BACL</name>
<evidence type="ECO:0000313" key="2">
    <source>
        <dbReference type="EMBL" id="MBA4494995.1"/>
    </source>
</evidence>
<keyword evidence="1" id="KW-1133">Transmembrane helix</keyword>
<proteinExistence type="predicted"/>
<dbReference type="AlphaFoldDB" id="A0A7W1WRZ9"/>
<feature type="transmembrane region" description="Helical" evidence="1">
    <location>
        <begin position="6"/>
        <end position="30"/>
    </location>
</feature>
<keyword evidence="3" id="KW-1185">Reference proteome</keyword>
<dbReference type="EMBL" id="JACEIQ010000011">
    <property type="protein sequence ID" value="MBA4494995.1"/>
    <property type="molecule type" value="Genomic_DNA"/>
</dbReference>
<evidence type="ECO:0000256" key="1">
    <source>
        <dbReference type="SAM" id="Phobius"/>
    </source>
</evidence>
<sequence length="73" mass="8356">MAGLVLSLIYLLGGFCKMLFFAILAAPGFFSCRQWIIRKTLSGRRSDFLRQMDAEIDKEPGRFGSDFFLEDKI</sequence>
<accession>A0A7W1WRZ9</accession>
<protein>
    <submittedName>
        <fullName evidence="2">Uncharacterized protein</fullName>
    </submittedName>
</protein>
<gene>
    <name evidence="2" type="ORF">H1191_11820</name>
</gene>
<comment type="caution">
    <text evidence="2">The sequence shown here is derived from an EMBL/GenBank/DDBJ whole genome shotgun (WGS) entry which is preliminary data.</text>
</comment>
<dbReference type="Proteomes" id="UP000535491">
    <property type="component" value="Unassembled WGS sequence"/>
</dbReference>